<reference evidence="1 2" key="1">
    <citation type="submission" date="2023-09" db="EMBL/GenBank/DDBJ databases">
        <title>Genomes of two closely related lineages of the louse Polyplax serrata with different host specificities.</title>
        <authorList>
            <person name="Martinu J."/>
            <person name="Tarabai H."/>
            <person name="Stefka J."/>
            <person name="Hypsa V."/>
        </authorList>
    </citation>
    <scope>NUCLEOTIDE SEQUENCE [LARGE SCALE GENOMIC DNA]</scope>
    <source>
        <strain evidence="1">98ZLc_SE</strain>
    </source>
</reference>
<gene>
    <name evidence="1" type="ORF">RUM44_000124</name>
</gene>
<keyword evidence="2" id="KW-1185">Reference proteome</keyword>
<name>A0ABR1B645_POLSC</name>
<protein>
    <submittedName>
        <fullName evidence="1">Uncharacterized protein</fullName>
    </submittedName>
</protein>
<sequence>MNGQTKQKRFKGGTLRQPDHLLEEKRFRKKWKDDKKGPAVFQLETEIKLFSSQQQHSFNKFYISICTISDEFYNPVERLLQKETCVMRTTKTTKATTTGAAAAATAAAVAT</sequence>
<dbReference type="EMBL" id="JAWJWF010000003">
    <property type="protein sequence ID" value="KAK6634877.1"/>
    <property type="molecule type" value="Genomic_DNA"/>
</dbReference>
<comment type="caution">
    <text evidence="1">The sequence shown here is derived from an EMBL/GenBank/DDBJ whole genome shotgun (WGS) entry which is preliminary data.</text>
</comment>
<evidence type="ECO:0000313" key="2">
    <source>
        <dbReference type="Proteomes" id="UP001359485"/>
    </source>
</evidence>
<accession>A0ABR1B645</accession>
<proteinExistence type="predicted"/>
<organism evidence="1 2">
    <name type="scientific">Polyplax serrata</name>
    <name type="common">Common mouse louse</name>
    <dbReference type="NCBI Taxonomy" id="468196"/>
    <lineage>
        <taxon>Eukaryota</taxon>
        <taxon>Metazoa</taxon>
        <taxon>Ecdysozoa</taxon>
        <taxon>Arthropoda</taxon>
        <taxon>Hexapoda</taxon>
        <taxon>Insecta</taxon>
        <taxon>Pterygota</taxon>
        <taxon>Neoptera</taxon>
        <taxon>Paraneoptera</taxon>
        <taxon>Psocodea</taxon>
        <taxon>Troctomorpha</taxon>
        <taxon>Phthiraptera</taxon>
        <taxon>Anoplura</taxon>
        <taxon>Polyplacidae</taxon>
        <taxon>Polyplax</taxon>
    </lineage>
</organism>
<dbReference type="Proteomes" id="UP001359485">
    <property type="component" value="Unassembled WGS sequence"/>
</dbReference>
<evidence type="ECO:0000313" key="1">
    <source>
        <dbReference type="EMBL" id="KAK6634877.1"/>
    </source>
</evidence>